<proteinExistence type="predicted"/>
<dbReference type="EMBL" id="JAWWNJ010000006">
    <property type="protein sequence ID" value="KAK7054054.1"/>
    <property type="molecule type" value="Genomic_DNA"/>
</dbReference>
<reference evidence="1 2" key="1">
    <citation type="journal article" date="2024" name="J Genomics">
        <title>Draft genome sequencing and assembly of Favolaschia claudopus CIRM-BRFM 2984 isolated from oak limbs.</title>
        <authorList>
            <person name="Navarro D."/>
            <person name="Drula E."/>
            <person name="Chaduli D."/>
            <person name="Cazenave R."/>
            <person name="Ahrendt S."/>
            <person name="Wang J."/>
            <person name="Lipzen A."/>
            <person name="Daum C."/>
            <person name="Barry K."/>
            <person name="Grigoriev I.V."/>
            <person name="Favel A."/>
            <person name="Rosso M.N."/>
            <person name="Martin F."/>
        </authorList>
    </citation>
    <scope>NUCLEOTIDE SEQUENCE [LARGE SCALE GENOMIC DNA]</scope>
    <source>
        <strain evidence="1 2">CIRM-BRFM 2984</strain>
    </source>
</reference>
<sequence>MEGGQGGMSQGPELNTKLTDQDRKSDLQNPHILCRGLNQLLADATGIPKLKFPEIDLSSFEGKLFFPYFIVEHKKKHDTEAKALNHGRLYLIALISYYAALNILGRPFYALVTNGPKGAILMGWKSEKSERIYVIDRNVVQFGISKLIEAYHFATFLLRLREEQKEFEKIVQAKVAELEKDFDHMEFQTWRKEWQIKHLDKEWVTALSAAAAGATPGN</sequence>
<organism evidence="1 2">
    <name type="scientific">Favolaschia claudopus</name>
    <dbReference type="NCBI Taxonomy" id="2862362"/>
    <lineage>
        <taxon>Eukaryota</taxon>
        <taxon>Fungi</taxon>
        <taxon>Dikarya</taxon>
        <taxon>Basidiomycota</taxon>
        <taxon>Agaricomycotina</taxon>
        <taxon>Agaricomycetes</taxon>
        <taxon>Agaricomycetidae</taxon>
        <taxon>Agaricales</taxon>
        <taxon>Marasmiineae</taxon>
        <taxon>Mycenaceae</taxon>
        <taxon>Favolaschia</taxon>
    </lineage>
</organism>
<accession>A0AAW0DR32</accession>
<comment type="caution">
    <text evidence="1">The sequence shown here is derived from an EMBL/GenBank/DDBJ whole genome shotgun (WGS) entry which is preliminary data.</text>
</comment>
<dbReference type="Proteomes" id="UP001362999">
    <property type="component" value="Unassembled WGS sequence"/>
</dbReference>
<protein>
    <submittedName>
        <fullName evidence="1">Uncharacterized protein</fullName>
    </submittedName>
</protein>
<evidence type="ECO:0000313" key="1">
    <source>
        <dbReference type="EMBL" id="KAK7054054.1"/>
    </source>
</evidence>
<dbReference type="AlphaFoldDB" id="A0AAW0DR32"/>
<name>A0AAW0DR32_9AGAR</name>
<gene>
    <name evidence="1" type="ORF">R3P38DRAFT_1477968</name>
</gene>
<evidence type="ECO:0000313" key="2">
    <source>
        <dbReference type="Proteomes" id="UP001362999"/>
    </source>
</evidence>
<keyword evidence="2" id="KW-1185">Reference proteome</keyword>